<gene>
    <name evidence="2" type="ORF">GWO12_15950</name>
</gene>
<keyword evidence="1" id="KW-0732">Signal</keyword>
<sequence>MHRFVHSRVVSRSLSRAATPALGVALAFGLAGAGAGTLAAQEAESGGFEPDRALLSDTTRWRPFDVSETQPLAEALAEGQIHDDTPLLVFEGPAGPVALLVEQMAYHHVAQGEMAGEPWMVSF</sequence>
<protein>
    <recommendedName>
        <fullName evidence="4">DUF3179 domain-containing protein</fullName>
    </recommendedName>
</protein>
<reference evidence="2 3" key="1">
    <citation type="submission" date="2020-01" db="EMBL/GenBank/DDBJ databases">
        <title>Genomes assembled from Gulf of Kutch pelagic sediment metagenomes.</title>
        <authorList>
            <person name="Chandrashekar M."/>
            <person name="Mahajan M.S."/>
            <person name="Dave K.J."/>
            <person name="Vatsa P."/>
            <person name="Nathani N.M."/>
        </authorList>
    </citation>
    <scope>NUCLEOTIDE SEQUENCE [LARGE SCALE GENOMIC DNA]</scope>
    <source>
        <strain evidence="2">KS3-K002</strain>
    </source>
</reference>
<feature type="signal peptide" evidence="1">
    <location>
        <begin position="1"/>
        <end position="33"/>
    </location>
</feature>
<evidence type="ECO:0000313" key="3">
    <source>
        <dbReference type="Proteomes" id="UP000702544"/>
    </source>
</evidence>
<dbReference type="AlphaFoldDB" id="A0AAE5CDV1"/>
<proteinExistence type="predicted"/>
<evidence type="ECO:0000313" key="2">
    <source>
        <dbReference type="EMBL" id="NIR76574.1"/>
    </source>
</evidence>
<dbReference type="EMBL" id="JAACAK010000133">
    <property type="protein sequence ID" value="NIR76574.1"/>
    <property type="molecule type" value="Genomic_DNA"/>
</dbReference>
<feature type="chain" id="PRO_5041958742" description="DUF3179 domain-containing protein" evidence="1">
    <location>
        <begin position="34"/>
        <end position="123"/>
    </location>
</feature>
<accession>A0AAE5CDV1</accession>
<organism evidence="2 3">
    <name type="scientific">Candidatus Kutchimonas denitrificans</name>
    <dbReference type="NCBI Taxonomy" id="3056748"/>
    <lineage>
        <taxon>Bacteria</taxon>
        <taxon>Pseudomonadati</taxon>
        <taxon>Gemmatimonadota</taxon>
        <taxon>Gemmatimonadia</taxon>
        <taxon>Candidatus Palauibacterales</taxon>
        <taxon>Candidatus Palauibacteraceae</taxon>
        <taxon>Candidatus Kutchimonas</taxon>
    </lineage>
</organism>
<name>A0AAE5CDV1_9BACT</name>
<comment type="caution">
    <text evidence="2">The sequence shown here is derived from an EMBL/GenBank/DDBJ whole genome shotgun (WGS) entry which is preliminary data.</text>
</comment>
<dbReference type="Proteomes" id="UP000702544">
    <property type="component" value="Unassembled WGS sequence"/>
</dbReference>
<evidence type="ECO:0000256" key="1">
    <source>
        <dbReference type="SAM" id="SignalP"/>
    </source>
</evidence>
<evidence type="ECO:0008006" key="4">
    <source>
        <dbReference type="Google" id="ProtNLM"/>
    </source>
</evidence>